<dbReference type="InterPro" id="IPR015424">
    <property type="entry name" value="PyrdxlP-dep_Trfase"/>
</dbReference>
<dbReference type="AlphaFoldDB" id="A0A7C9LXD6"/>
<dbReference type="OrthoDB" id="9807157at2"/>
<reference evidence="3 4" key="1">
    <citation type="submission" date="2019-11" db="EMBL/GenBank/DDBJ databases">
        <title>Agromyces kandeliae sp. nov., isolated from mangrove soil.</title>
        <authorList>
            <person name="Wang R."/>
        </authorList>
    </citation>
    <scope>NUCLEOTIDE SEQUENCE [LARGE SCALE GENOMIC DNA]</scope>
    <source>
        <strain evidence="3 4">JCM 11431</strain>
    </source>
</reference>
<feature type="domain" description="Aminotransferase class I/classII large" evidence="2">
    <location>
        <begin position="137"/>
        <end position="386"/>
    </location>
</feature>
<proteinExistence type="predicted"/>
<accession>A0A7C9LXD6</accession>
<dbReference type="EMBL" id="WODA01000008">
    <property type="protein sequence ID" value="MUN06797.1"/>
    <property type="molecule type" value="Genomic_DNA"/>
</dbReference>
<dbReference type="Gene3D" id="3.40.640.10">
    <property type="entry name" value="Type I PLP-dependent aspartate aminotransferase-like (Major domain)"/>
    <property type="match status" value="1"/>
</dbReference>
<keyword evidence="3" id="KW-0032">Aminotransferase</keyword>
<protein>
    <submittedName>
        <fullName evidence="3">Aminotransferase class I/II-fold pyridoxal phosphate-dependent enzyme</fullName>
    </submittedName>
</protein>
<dbReference type="Proteomes" id="UP000480122">
    <property type="component" value="Unassembled WGS sequence"/>
</dbReference>
<sequence length="399" mass="41567">MGPRPPPGRRRSATASRSTPPPTAPRLASTSPRSRTPRCRPRSWPAGSPARGPVREGDFTSAHFLGLRPSGTSAALTTGRPAVVEDREAGRPLAHTVARRIGAADGVLARTSLHGLVDALATRAPGATILLDEAIYPIGQWAVGAVVSALPGAGPVTFRHHDAHDAARKASRHRHVVLVTDGLCGSCLKPAPLRDLADVARRHDGELVVDDTLAAGVLGVRDTSSRILGTGGGGTAAWLDVEPGLTVASLAKGLSAPLAVVAGPAARIERVRREGPARIHAGPPTAADIAALRSAVADDSLDGRRARLARLVLRARRTLEELHLRPLGVPFPVVATEGGHSEPLEIHRALASSGIRSLATTGRCTGRPTLTICLRADHGDAELRRLDRALRAAVTRSAA</sequence>
<evidence type="ECO:0000313" key="4">
    <source>
        <dbReference type="Proteomes" id="UP000480122"/>
    </source>
</evidence>
<dbReference type="InterPro" id="IPR015422">
    <property type="entry name" value="PyrdxlP-dep_Trfase_small"/>
</dbReference>
<feature type="compositionally biased region" description="Low complexity" evidence="1">
    <location>
        <begin position="25"/>
        <end position="34"/>
    </location>
</feature>
<comment type="caution">
    <text evidence="3">The sequence shown here is derived from an EMBL/GenBank/DDBJ whole genome shotgun (WGS) entry which is preliminary data.</text>
</comment>
<organism evidence="3 4">
    <name type="scientific">Agromyces luteolus</name>
    <dbReference type="NCBI Taxonomy" id="88373"/>
    <lineage>
        <taxon>Bacteria</taxon>
        <taxon>Bacillati</taxon>
        <taxon>Actinomycetota</taxon>
        <taxon>Actinomycetes</taxon>
        <taxon>Micrococcales</taxon>
        <taxon>Microbacteriaceae</taxon>
        <taxon>Agromyces</taxon>
    </lineage>
</organism>
<dbReference type="Pfam" id="PF00155">
    <property type="entry name" value="Aminotran_1_2"/>
    <property type="match status" value="1"/>
</dbReference>
<evidence type="ECO:0000259" key="2">
    <source>
        <dbReference type="Pfam" id="PF00155"/>
    </source>
</evidence>
<dbReference type="GO" id="GO:0008483">
    <property type="term" value="F:transaminase activity"/>
    <property type="evidence" value="ECO:0007669"/>
    <property type="project" value="UniProtKB-KW"/>
</dbReference>
<keyword evidence="4" id="KW-1185">Reference proteome</keyword>
<keyword evidence="3" id="KW-0808">Transferase</keyword>
<dbReference type="GO" id="GO:0030170">
    <property type="term" value="F:pyridoxal phosphate binding"/>
    <property type="evidence" value="ECO:0007669"/>
    <property type="project" value="InterPro"/>
</dbReference>
<dbReference type="InterPro" id="IPR004839">
    <property type="entry name" value="Aminotransferase_I/II_large"/>
</dbReference>
<name>A0A7C9LXD6_9MICO</name>
<feature type="region of interest" description="Disordered" evidence="1">
    <location>
        <begin position="1"/>
        <end position="57"/>
    </location>
</feature>
<dbReference type="Gene3D" id="3.90.1150.10">
    <property type="entry name" value="Aspartate Aminotransferase, domain 1"/>
    <property type="match status" value="1"/>
</dbReference>
<dbReference type="InterPro" id="IPR015421">
    <property type="entry name" value="PyrdxlP-dep_Trfase_major"/>
</dbReference>
<gene>
    <name evidence="3" type="ORF">GLX25_06655</name>
</gene>
<dbReference type="SUPFAM" id="SSF53383">
    <property type="entry name" value="PLP-dependent transferases"/>
    <property type="match status" value="1"/>
</dbReference>
<evidence type="ECO:0000313" key="3">
    <source>
        <dbReference type="EMBL" id="MUN06797.1"/>
    </source>
</evidence>
<evidence type="ECO:0000256" key="1">
    <source>
        <dbReference type="SAM" id="MobiDB-lite"/>
    </source>
</evidence>